<dbReference type="EMBL" id="JAGGNH010000001">
    <property type="protein sequence ID" value="KAJ0984111.1"/>
    <property type="molecule type" value="Genomic_DNA"/>
</dbReference>
<gene>
    <name evidence="6" type="ORF">J5N97_002467</name>
</gene>
<dbReference type="PANTHER" id="PTHR15315:SF102">
    <property type="entry name" value="RING-TYPE DOMAIN-CONTAINING PROTEIN"/>
    <property type="match status" value="1"/>
</dbReference>
<dbReference type="Proteomes" id="UP001085076">
    <property type="component" value="Miscellaneous, Linkage group lg01"/>
</dbReference>
<dbReference type="GO" id="GO:0061630">
    <property type="term" value="F:ubiquitin protein ligase activity"/>
    <property type="evidence" value="ECO:0007669"/>
    <property type="project" value="TreeGrafter"/>
</dbReference>
<reference evidence="6" key="2">
    <citation type="journal article" date="2022" name="Hortic Res">
        <title>The genome of Dioscorea zingiberensis sheds light on the biosynthesis, origin and evolution of the medicinally important diosgenin saponins.</title>
        <authorList>
            <person name="Li Y."/>
            <person name="Tan C."/>
            <person name="Li Z."/>
            <person name="Guo J."/>
            <person name="Li S."/>
            <person name="Chen X."/>
            <person name="Wang C."/>
            <person name="Dai X."/>
            <person name="Yang H."/>
            <person name="Song W."/>
            <person name="Hou L."/>
            <person name="Xu J."/>
            <person name="Tong Z."/>
            <person name="Xu A."/>
            <person name="Yuan X."/>
            <person name="Wang W."/>
            <person name="Yang Q."/>
            <person name="Chen L."/>
            <person name="Sun Z."/>
            <person name="Wang K."/>
            <person name="Pan B."/>
            <person name="Chen J."/>
            <person name="Bao Y."/>
            <person name="Liu F."/>
            <person name="Qi X."/>
            <person name="Gang D.R."/>
            <person name="Wen J."/>
            <person name="Li J."/>
        </authorList>
    </citation>
    <scope>NUCLEOTIDE SEQUENCE</scope>
    <source>
        <strain evidence="6">Dzin_1.0</strain>
    </source>
</reference>
<name>A0A9D5D2A2_9LILI</name>
<dbReference type="InterPro" id="IPR013083">
    <property type="entry name" value="Znf_RING/FYVE/PHD"/>
</dbReference>
<keyword evidence="2 4" id="KW-0863">Zinc-finger</keyword>
<dbReference type="FunFam" id="3.30.40.10:FF:000660">
    <property type="entry name" value="RING/U-box superfamily protein"/>
    <property type="match status" value="1"/>
</dbReference>
<evidence type="ECO:0000313" key="6">
    <source>
        <dbReference type="EMBL" id="KAJ0984111.1"/>
    </source>
</evidence>
<keyword evidence="1" id="KW-0479">Metal-binding</keyword>
<proteinExistence type="predicted"/>
<dbReference type="GO" id="GO:0008270">
    <property type="term" value="F:zinc ion binding"/>
    <property type="evidence" value="ECO:0007669"/>
    <property type="project" value="UniProtKB-KW"/>
</dbReference>
<comment type="caution">
    <text evidence="6">The sequence shown here is derived from an EMBL/GenBank/DDBJ whole genome shotgun (WGS) entry which is preliminary data.</text>
</comment>
<dbReference type="PROSITE" id="PS50089">
    <property type="entry name" value="ZF_RING_2"/>
    <property type="match status" value="1"/>
</dbReference>
<keyword evidence="7" id="KW-1185">Reference proteome</keyword>
<dbReference type="OrthoDB" id="1630758at2759"/>
<dbReference type="PROSITE" id="PS00518">
    <property type="entry name" value="ZF_RING_1"/>
    <property type="match status" value="1"/>
</dbReference>
<evidence type="ECO:0000256" key="2">
    <source>
        <dbReference type="ARBA" id="ARBA00022771"/>
    </source>
</evidence>
<feature type="domain" description="RING-type" evidence="5">
    <location>
        <begin position="146"/>
        <end position="184"/>
    </location>
</feature>
<evidence type="ECO:0000259" key="5">
    <source>
        <dbReference type="PROSITE" id="PS50089"/>
    </source>
</evidence>
<protein>
    <recommendedName>
        <fullName evidence="5">RING-type domain-containing protein</fullName>
    </recommendedName>
</protein>
<dbReference type="PANTHER" id="PTHR15315">
    <property type="entry name" value="RING FINGER PROTEIN 41, 151"/>
    <property type="match status" value="1"/>
</dbReference>
<dbReference type="InterPro" id="IPR017907">
    <property type="entry name" value="Znf_RING_CS"/>
</dbReference>
<sequence>MVLMLKNALKSLEADIERANTLASDYPREQDGAYLQMRLSCNLAARLFPCLVQWTDTRLAGALGLVKILVYKVYVDGKAKLCLQGRRASIRQFYGTIFPSLLQFQGGVTNLEQRKQMEMYLKKHGKGDETEENKLSEADIEREEECGICMELKAKILLPTCNHTMCMKCYNDWHTRSRSCPFCRIDLRKVRLSDLWMYIDKKDAVDMALITRENINRLFMFTDKLPLNVPNPTAVPYACSHSFLSSSS</sequence>
<dbReference type="Gene3D" id="3.30.40.10">
    <property type="entry name" value="Zinc/RING finger domain, C3HC4 (zinc finger)"/>
    <property type="match status" value="1"/>
</dbReference>
<evidence type="ECO:0000256" key="3">
    <source>
        <dbReference type="ARBA" id="ARBA00022833"/>
    </source>
</evidence>
<dbReference type="SMART" id="SM00184">
    <property type="entry name" value="RING"/>
    <property type="match status" value="1"/>
</dbReference>
<dbReference type="SUPFAM" id="SSF57850">
    <property type="entry name" value="RING/U-box"/>
    <property type="match status" value="1"/>
</dbReference>
<evidence type="ECO:0000256" key="4">
    <source>
        <dbReference type="PROSITE-ProRule" id="PRU00175"/>
    </source>
</evidence>
<dbReference type="AlphaFoldDB" id="A0A9D5D2A2"/>
<dbReference type="Pfam" id="PF13920">
    <property type="entry name" value="zf-C3HC4_3"/>
    <property type="match status" value="1"/>
</dbReference>
<keyword evidence="3" id="KW-0862">Zinc</keyword>
<evidence type="ECO:0000256" key="1">
    <source>
        <dbReference type="ARBA" id="ARBA00022723"/>
    </source>
</evidence>
<organism evidence="6 7">
    <name type="scientific">Dioscorea zingiberensis</name>
    <dbReference type="NCBI Taxonomy" id="325984"/>
    <lineage>
        <taxon>Eukaryota</taxon>
        <taxon>Viridiplantae</taxon>
        <taxon>Streptophyta</taxon>
        <taxon>Embryophyta</taxon>
        <taxon>Tracheophyta</taxon>
        <taxon>Spermatophyta</taxon>
        <taxon>Magnoliopsida</taxon>
        <taxon>Liliopsida</taxon>
        <taxon>Dioscoreales</taxon>
        <taxon>Dioscoreaceae</taxon>
        <taxon>Dioscorea</taxon>
    </lineage>
</organism>
<evidence type="ECO:0000313" key="7">
    <source>
        <dbReference type="Proteomes" id="UP001085076"/>
    </source>
</evidence>
<reference evidence="6" key="1">
    <citation type="submission" date="2021-03" db="EMBL/GenBank/DDBJ databases">
        <authorList>
            <person name="Li Z."/>
            <person name="Yang C."/>
        </authorList>
    </citation>
    <scope>NUCLEOTIDE SEQUENCE</scope>
    <source>
        <strain evidence="6">Dzin_1.0</strain>
        <tissue evidence="6">Leaf</tissue>
    </source>
</reference>
<accession>A0A9D5D2A2</accession>
<dbReference type="InterPro" id="IPR001841">
    <property type="entry name" value="Znf_RING"/>
</dbReference>
<dbReference type="GO" id="GO:0016567">
    <property type="term" value="P:protein ubiquitination"/>
    <property type="evidence" value="ECO:0007669"/>
    <property type="project" value="TreeGrafter"/>
</dbReference>